<reference evidence="2 3" key="1">
    <citation type="submission" date="2018-08" db="EMBL/GenBank/DDBJ databases">
        <title>Henriciella mobilis sp. nov., isolated from seawater.</title>
        <authorList>
            <person name="Cheng H."/>
            <person name="Wu Y.-H."/>
            <person name="Xu X.-W."/>
            <person name="Guo L.-L."/>
        </authorList>
    </citation>
    <scope>NUCLEOTIDE SEQUENCE [LARGE SCALE GENOMIC DNA]</scope>
    <source>
        <strain evidence="2 3">JN25</strain>
    </source>
</reference>
<evidence type="ECO:0000313" key="2">
    <source>
        <dbReference type="EMBL" id="RIJ28349.1"/>
    </source>
</evidence>
<dbReference type="OrthoDB" id="7619157at2"/>
<proteinExistence type="predicted"/>
<keyword evidence="1" id="KW-0732">Signal</keyword>
<gene>
    <name evidence="2" type="ORF">D1223_13225</name>
</gene>
<keyword evidence="3" id="KW-1185">Reference proteome</keyword>
<comment type="caution">
    <text evidence="2">The sequence shown here is derived from an EMBL/GenBank/DDBJ whole genome shotgun (WGS) entry which is preliminary data.</text>
</comment>
<accession>A0A399RFH5</accession>
<dbReference type="RefSeq" id="WP_119376884.1">
    <property type="nucleotide sequence ID" value="NZ_QWFX01000013.1"/>
</dbReference>
<feature type="signal peptide" evidence="1">
    <location>
        <begin position="1"/>
        <end position="19"/>
    </location>
</feature>
<organism evidence="2 3">
    <name type="scientific">Henriciella mobilis</name>
    <dbReference type="NCBI Taxonomy" id="2305467"/>
    <lineage>
        <taxon>Bacteria</taxon>
        <taxon>Pseudomonadati</taxon>
        <taxon>Pseudomonadota</taxon>
        <taxon>Alphaproteobacteria</taxon>
        <taxon>Hyphomonadales</taxon>
        <taxon>Hyphomonadaceae</taxon>
        <taxon>Henriciella</taxon>
    </lineage>
</organism>
<evidence type="ECO:0000256" key="1">
    <source>
        <dbReference type="SAM" id="SignalP"/>
    </source>
</evidence>
<dbReference type="EMBL" id="QWFX01000013">
    <property type="protein sequence ID" value="RIJ28349.1"/>
    <property type="molecule type" value="Genomic_DNA"/>
</dbReference>
<dbReference type="Proteomes" id="UP000266385">
    <property type="component" value="Unassembled WGS sequence"/>
</dbReference>
<dbReference type="PROSITE" id="PS51257">
    <property type="entry name" value="PROKAR_LIPOPROTEIN"/>
    <property type="match status" value="1"/>
</dbReference>
<evidence type="ECO:0008006" key="4">
    <source>
        <dbReference type="Google" id="ProtNLM"/>
    </source>
</evidence>
<name>A0A399RFH5_9PROT</name>
<sequence length="215" mass="22937">MKRLSALLCGVAIAACTTAPDTEPATVSEPPAETSIEQTKYSLAIGTVNSLVEAGNEQIAIDRLTQLLGDPGLSEEQFAEVLFKRAELRYGGGSDLEGAIADLKEIKTGYANSAVAADAASLLETAEAEYSTLTDMLASGEVSPMERFEILFRLGRHQEAADLMLAGALEPENEYLVDMYQIGYLCDGDELAGPVFSMTEPDGTARNVQFCELGK</sequence>
<protein>
    <recommendedName>
        <fullName evidence="4">Lipoprotein</fullName>
    </recommendedName>
</protein>
<dbReference type="AlphaFoldDB" id="A0A399RFH5"/>
<feature type="chain" id="PRO_5017399135" description="Lipoprotein" evidence="1">
    <location>
        <begin position="20"/>
        <end position="215"/>
    </location>
</feature>
<evidence type="ECO:0000313" key="3">
    <source>
        <dbReference type="Proteomes" id="UP000266385"/>
    </source>
</evidence>